<dbReference type="NCBIfam" id="TIGR02532">
    <property type="entry name" value="IV_pilin_GFxxxE"/>
    <property type="match status" value="1"/>
</dbReference>
<organism evidence="2 3">
    <name type="scientific">Zavarzinia aquatilis</name>
    <dbReference type="NCBI Taxonomy" id="2211142"/>
    <lineage>
        <taxon>Bacteria</taxon>
        <taxon>Pseudomonadati</taxon>
        <taxon>Pseudomonadota</taxon>
        <taxon>Alphaproteobacteria</taxon>
        <taxon>Rhodospirillales</taxon>
        <taxon>Zavarziniaceae</taxon>
        <taxon>Zavarzinia</taxon>
    </lineage>
</organism>
<accession>A0A317EFM6</accession>
<sequence length="226" mass="23889">MPRQIPAPSTFPKHRRHPPDAGFTLVELLVVAVLLGLIGLLASGGVRFGSRAWDQVTGRMAAEAAVSGTVDRLQRAVGNAVPDRRDPGGLRGGLEAGGEAISLRTREGGELVDWSLRRETLGEGGQGLRLRRVLAGTAIGAGTGAGGDAVAEWLPLTAASIDFAWRADGMVPGRWSELWRADWPLPDLMRLRWRAPDGQAREVLIRLPVGAVSACSVAPGELGCGR</sequence>
<dbReference type="RefSeq" id="WP_109903811.1">
    <property type="nucleotide sequence ID" value="NZ_QGLE01000002.1"/>
</dbReference>
<evidence type="ECO:0000313" key="2">
    <source>
        <dbReference type="EMBL" id="PWR25402.1"/>
    </source>
</evidence>
<keyword evidence="3" id="KW-1185">Reference proteome</keyword>
<dbReference type="EMBL" id="QGLE01000002">
    <property type="protein sequence ID" value="PWR25402.1"/>
    <property type="molecule type" value="Genomic_DNA"/>
</dbReference>
<gene>
    <name evidence="2" type="ORF">DKG74_06250</name>
</gene>
<comment type="caution">
    <text evidence="2">The sequence shown here is derived from an EMBL/GenBank/DDBJ whole genome shotgun (WGS) entry which is preliminary data.</text>
</comment>
<dbReference type="Pfam" id="PF07963">
    <property type="entry name" value="N_methyl"/>
    <property type="match status" value="1"/>
</dbReference>
<dbReference type="AlphaFoldDB" id="A0A317EFM6"/>
<keyword evidence="1" id="KW-0812">Transmembrane</keyword>
<dbReference type="InterPro" id="IPR012902">
    <property type="entry name" value="N_methyl_site"/>
</dbReference>
<feature type="transmembrane region" description="Helical" evidence="1">
    <location>
        <begin position="21"/>
        <end position="42"/>
    </location>
</feature>
<evidence type="ECO:0008006" key="4">
    <source>
        <dbReference type="Google" id="ProtNLM"/>
    </source>
</evidence>
<evidence type="ECO:0000313" key="3">
    <source>
        <dbReference type="Proteomes" id="UP000245461"/>
    </source>
</evidence>
<dbReference type="Proteomes" id="UP000245461">
    <property type="component" value="Unassembled WGS sequence"/>
</dbReference>
<protein>
    <recommendedName>
        <fullName evidence="4">Prepilin-type N-terminal cleavage/methylation domain-containing protein</fullName>
    </recommendedName>
</protein>
<name>A0A317EFM6_9PROT</name>
<evidence type="ECO:0000256" key="1">
    <source>
        <dbReference type="SAM" id="Phobius"/>
    </source>
</evidence>
<keyword evidence="1" id="KW-1133">Transmembrane helix</keyword>
<proteinExistence type="predicted"/>
<dbReference type="PROSITE" id="PS00409">
    <property type="entry name" value="PROKAR_NTER_METHYL"/>
    <property type="match status" value="1"/>
</dbReference>
<keyword evidence="1" id="KW-0472">Membrane</keyword>
<dbReference type="OrthoDB" id="10015889at2"/>
<reference evidence="2 3" key="1">
    <citation type="submission" date="2018-05" db="EMBL/GenBank/DDBJ databases">
        <title>Zavarzinia sp. HR-AS.</title>
        <authorList>
            <person name="Lee Y."/>
            <person name="Jeon C.O."/>
        </authorList>
    </citation>
    <scope>NUCLEOTIDE SEQUENCE [LARGE SCALE GENOMIC DNA]</scope>
    <source>
        <strain evidence="2 3">HR-AS</strain>
    </source>
</reference>